<dbReference type="NCBIfam" id="NF009774">
    <property type="entry name" value="PRK13271.1"/>
    <property type="match status" value="1"/>
</dbReference>
<dbReference type="GO" id="GO:0004555">
    <property type="term" value="F:alpha,alpha-trehalase activity"/>
    <property type="evidence" value="ECO:0007669"/>
    <property type="project" value="UniProtKB-EC"/>
</dbReference>
<dbReference type="InterPro" id="IPR012341">
    <property type="entry name" value="6hp_glycosidase-like_sf"/>
</dbReference>
<protein>
    <submittedName>
        <fullName evidence="3">Periplasmic trehalase</fullName>
        <ecNumber evidence="3">3.2.1.28</ecNumber>
    </submittedName>
</protein>
<keyword evidence="1 3" id="KW-0378">Hydrolase</keyword>
<evidence type="ECO:0000256" key="1">
    <source>
        <dbReference type="ARBA" id="ARBA00022801"/>
    </source>
</evidence>
<dbReference type="Gene3D" id="1.50.10.10">
    <property type="match status" value="1"/>
</dbReference>
<dbReference type="PANTHER" id="PTHR23403">
    <property type="entry name" value="TREHALASE"/>
    <property type="match status" value="1"/>
</dbReference>
<dbReference type="Proteomes" id="UP000837932">
    <property type="component" value="Unassembled WGS sequence"/>
</dbReference>
<name>A0ABM9AQ86_9BACT</name>
<sequence length="496" mass="57398">MTNTITNIHDLGLLFEKVQLENVFPDNKTFPDCIPKSSLNEINAQFLQEKDNTNFDLKTFVSAHFDLPINANSNYESDKNHSIEEHLKTLWDVLTRKHDSEKSSLIPLPNSYIVPGGRFREVYYWDSYFTMLGLQVSGRTDMIQAMVDNFSYLIDKIGHIPNGNRTYYIGRSQPPFYALMIRLLSEQKGFQVLIDYLPYLEKEYQFWMRGSENLSLQNNAINRVIKMPDGSILNRFWDNYNTPRPESYKEDIELAHSSNQKPEEIFRHLRAAAESGWDFSSRWFKESNDFASIHTTDIIPVDLNCLLFHLEETLASTYSLLNDAENVDKYQVLANNRKTAIQNYCWNETKGFYFDYDFVENKQKKHLTLAATFPLFFKISTNTQAQKIATFLEKNFLKSGGLLTTTSVTGQQWDSPNGWAPLQWIGYKGLLNYSFCDLAAQIKSNWINLNQKVYYQTGKMTEKYNVSDQNIMAGGGEYPNQDGFGWTNGVFLAMTK</sequence>
<dbReference type="InterPro" id="IPR001661">
    <property type="entry name" value="Glyco_hydro_37"/>
</dbReference>
<dbReference type="EC" id="3.2.1.28" evidence="3"/>
<comment type="caution">
    <text evidence="3">The sequence shown here is derived from an EMBL/GenBank/DDBJ whole genome shotgun (WGS) entry which is preliminary data.</text>
</comment>
<evidence type="ECO:0000313" key="3">
    <source>
        <dbReference type="EMBL" id="CAH0996014.1"/>
    </source>
</evidence>
<dbReference type="NCBIfam" id="NF009773">
    <property type="entry name" value="PRK13270.1"/>
    <property type="match status" value="1"/>
</dbReference>
<dbReference type="RefSeq" id="WP_238806586.1">
    <property type="nucleotide sequence ID" value="NZ_CAKLPY010000002.1"/>
</dbReference>
<dbReference type="SUPFAM" id="SSF48208">
    <property type="entry name" value="Six-hairpin glycosidases"/>
    <property type="match status" value="1"/>
</dbReference>
<dbReference type="PROSITE" id="PS00928">
    <property type="entry name" value="TREHALASE_2"/>
    <property type="match status" value="1"/>
</dbReference>
<reference evidence="3" key="1">
    <citation type="submission" date="2021-12" db="EMBL/GenBank/DDBJ databases">
        <authorList>
            <person name="Rodrigo-Torres L."/>
            <person name="Arahal R. D."/>
            <person name="Lucena T."/>
        </authorList>
    </citation>
    <scope>NUCLEOTIDE SEQUENCE</scope>
    <source>
        <strain evidence="3">CECT 8858</strain>
    </source>
</reference>
<dbReference type="EMBL" id="CAKLPY010000002">
    <property type="protein sequence ID" value="CAH0996014.1"/>
    <property type="molecule type" value="Genomic_DNA"/>
</dbReference>
<dbReference type="InterPro" id="IPR008928">
    <property type="entry name" value="6-hairpin_glycosidase_sf"/>
</dbReference>
<accession>A0ABM9AQ86</accession>
<dbReference type="Pfam" id="PF01204">
    <property type="entry name" value="Trehalase"/>
    <property type="match status" value="1"/>
</dbReference>
<organism evidence="3 4">
    <name type="scientific">Emticicia aquatica</name>
    <dbReference type="NCBI Taxonomy" id="1681835"/>
    <lineage>
        <taxon>Bacteria</taxon>
        <taxon>Pseudomonadati</taxon>
        <taxon>Bacteroidota</taxon>
        <taxon>Cytophagia</taxon>
        <taxon>Cytophagales</taxon>
        <taxon>Leadbetterellaceae</taxon>
        <taxon>Emticicia</taxon>
    </lineage>
</organism>
<dbReference type="PROSITE" id="PS00927">
    <property type="entry name" value="TREHALASE_1"/>
    <property type="match status" value="1"/>
</dbReference>
<evidence type="ECO:0000256" key="2">
    <source>
        <dbReference type="ARBA" id="ARBA00023295"/>
    </source>
</evidence>
<keyword evidence="2 3" id="KW-0326">Glycosidase</keyword>
<keyword evidence="4" id="KW-1185">Reference proteome</keyword>
<dbReference type="InterPro" id="IPR018232">
    <property type="entry name" value="Glyco_hydro_37_CS"/>
</dbReference>
<proteinExistence type="predicted"/>
<dbReference type="PRINTS" id="PR00744">
    <property type="entry name" value="GLHYDRLASE37"/>
</dbReference>
<dbReference type="PANTHER" id="PTHR23403:SF1">
    <property type="entry name" value="TREHALASE"/>
    <property type="match status" value="1"/>
</dbReference>
<gene>
    <name evidence="3" type="primary">treA_1</name>
    <name evidence="3" type="ORF">EMA8858_02142</name>
</gene>
<evidence type="ECO:0000313" key="4">
    <source>
        <dbReference type="Proteomes" id="UP000837932"/>
    </source>
</evidence>